<organism evidence="2 3">
    <name type="scientific">Actinoplanes italicus</name>
    <dbReference type="NCBI Taxonomy" id="113567"/>
    <lineage>
        <taxon>Bacteria</taxon>
        <taxon>Bacillati</taxon>
        <taxon>Actinomycetota</taxon>
        <taxon>Actinomycetes</taxon>
        <taxon>Micromonosporales</taxon>
        <taxon>Micromonosporaceae</taxon>
        <taxon>Actinoplanes</taxon>
    </lineage>
</organism>
<evidence type="ECO:0000256" key="1">
    <source>
        <dbReference type="SAM" id="MobiDB-lite"/>
    </source>
</evidence>
<accession>A0A2T0JX25</accession>
<dbReference type="AlphaFoldDB" id="A0A2T0JX25"/>
<feature type="compositionally biased region" description="Gly residues" evidence="1">
    <location>
        <begin position="383"/>
        <end position="445"/>
    </location>
</feature>
<name>A0A2T0JX25_9ACTN</name>
<dbReference type="EMBL" id="PVMZ01000028">
    <property type="protein sequence ID" value="PRX12444.1"/>
    <property type="molecule type" value="Genomic_DNA"/>
</dbReference>
<evidence type="ECO:0000313" key="2">
    <source>
        <dbReference type="EMBL" id="PRX12444.1"/>
    </source>
</evidence>
<keyword evidence="3" id="KW-1185">Reference proteome</keyword>
<reference evidence="2 3" key="1">
    <citation type="submission" date="2018-03" db="EMBL/GenBank/DDBJ databases">
        <title>Genomic Encyclopedia of Archaeal and Bacterial Type Strains, Phase II (KMG-II): from individual species to whole genera.</title>
        <authorList>
            <person name="Goeker M."/>
        </authorList>
    </citation>
    <scope>NUCLEOTIDE SEQUENCE [LARGE SCALE GENOMIC DNA]</scope>
    <source>
        <strain evidence="2 3">DSM 43146</strain>
    </source>
</reference>
<gene>
    <name evidence="2" type="ORF">CLV67_128101</name>
</gene>
<comment type="caution">
    <text evidence="2">The sequence shown here is derived from an EMBL/GenBank/DDBJ whole genome shotgun (WGS) entry which is preliminary data.</text>
</comment>
<dbReference type="RefSeq" id="WP_106329719.1">
    <property type="nucleotide sequence ID" value="NZ_PVMZ01000028.1"/>
</dbReference>
<dbReference type="Proteomes" id="UP000239415">
    <property type="component" value="Unassembled WGS sequence"/>
</dbReference>
<protein>
    <submittedName>
        <fullName evidence="2">Uncharacterized protein</fullName>
    </submittedName>
</protein>
<proteinExistence type="predicted"/>
<sequence>MPNLIRAGGEMFNFHDRPGAGGPLLRHLVLPLAGPGRTVLVAGPHPDDLITGLVDGGAEVTWVLRSLADAEMAAAAHPAVTVVAGAFDVVSVAFGGVAGAFGVASGAFGVPSGALGVVSGAFGVVSGAFGEINIASGYDLVVAMDGLGRLNSAEGGLLPADELLDRLTGAVRSGGAMILMHDNQLGFHHTVRLDPGHRFRDDAAWSSCEGPASRGQLTDRLTRAGLVVDVAYAAFPEPSAPAVLIGGEVLGDVSSPLRPWLKTVLAQACTTAYRGRPVLSDPRRLIHRALLAGAEDTIAGGWLVVAHAPGQPGPAREWPDVLVDDVAGVYTLAEDGPRAALLPRKSPPNPDGQPVPDSLPVTHHLPDADRLPGADGLPDDDGLPGGDGVLDGDGVPGGDAVPGGEGLPRGDGMLDGDGVPGGDAVPGGDGLPRGDGMLDGDGVPGGDAVPGSDAVPGDGGMPGADGLRRAAVLRPTHGRQLEELLLELCATADVRALRHELARYESWLTAQATDGVVDGPAALADLSGIGVTADGPALLVARWEKAVPVRIALVRALWQFAVRLITWGRPHPWPITVSAADLAAILVAMAGPGLTDEELKAAIELQVTIDAAEFGLGKSEQRALRLTLSAVRPGTPPVDVAGYHELTEALWRQRYEASHLLAMMEWTDDVIRMRDDQLSRMDWELQFYRSRLSGRALMAAKRALRTLRTKSRRG</sequence>
<dbReference type="OrthoDB" id="3755682at2"/>
<feature type="region of interest" description="Disordered" evidence="1">
    <location>
        <begin position="338"/>
        <end position="463"/>
    </location>
</feature>
<evidence type="ECO:0000313" key="3">
    <source>
        <dbReference type="Proteomes" id="UP000239415"/>
    </source>
</evidence>